<proteinExistence type="predicted"/>
<evidence type="ECO:0000313" key="2">
    <source>
        <dbReference type="Proteomes" id="UP000077519"/>
    </source>
</evidence>
<dbReference type="RefSeq" id="WP_068423886.1">
    <property type="nucleotide sequence ID" value="NZ_LVHI01000011.1"/>
</dbReference>
<dbReference type="EMBL" id="LVHI01000011">
    <property type="protein sequence ID" value="OAK55254.1"/>
    <property type="molecule type" value="Genomic_DNA"/>
</dbReference>
<gene>
    <name evidence="1" type="ORF">A3K89_20565</name>
</gene>
<name>A0A177YI79_9NOCA</name>
<dbReference type="Proteomes" id="UP000077519">
    <property type="component" value="Unassembled WGS sequence"/>
</dbReference>
<evidence type="ECO:0000313" key="1">
    <source>
        <dbReference type="EMBL" id="OAK55254.1"/>
    </source>
</evidence>
<dbReference type="AlphaFoldDB" id="A0A177YI79"/>
<reference evidence="1 2" key="1">
    <citation type="submission" date="2016-03" db="EMBL/GenBank/DDBJ databases">
        <title>Genome sequence of Rhodococcus kyotonensis KB10.</title>
        <authorList>
            <person name="Jeong H."/>
            <person name="Hong C.E."/>
            <person name="Jo S.H."/>
            <person name="Park J.M."/>
        </authorList>
    </citation>
    <scope>NUCLEOTIDE SEQUENCE [LARGE SCALE GENOMIC DNA]</scope>
    <source>
        <strain evidence="1 2">KB10</strain>
    </source>
</reference>
<protein>
    <submittedName>
        <fullName evidence="1">Uncharacterized protein</fullName>
    </submittedName>
</protein>
<sequence>MNSVGPAVAYWNSLSEAAESGQLYLSPEAARKCDYACTDFLSKLSDHQLEAGLLADVKGLGSLPSGISLATRFSEKAAGGPNNLVDVLQSHIDVVMAMQAVFRKFFTDTADTDRENASGISAQGPR</sequence>
<accession>A0A177YI79</accession>
<comment type="caution">
    <text evidence="1">The sequence shown here is derived from an EMBL/GenBank/DDBJ whole genome shotgun (WGS) entry which is preliminary data.</text>
</comment>
<organism evidence="1 2">
    <name type="scientific">Rhodococcoides kyotonense</name>
    <dbReference type="NCBI Taxonomy" id="398843"/>
    <lineage>
        <taxon>Bacteria</taxon>
        <taxon>Bacillati</taxon>
        <taxon>Actinomycetota</taxon>
        <taxon>Actinomycetes</taxon>
        <taxon>Mycobacteriales</taxon>
        <taxon>Nocardiaceae</taxon>
        <taxon>Rhodococcoides</taxon>
    </lineage>
</organism>
<keyword evidence="2" id="KW-1185">Reference proteome</keyword>